<reference evidence="1" key="1">
    <citation type="submission" date="2020-07" db="EMBL/GenBank/DDBJ databases">
        <title>Draft Genome Sequence of a Deep-Sea Yeast, Naganishia (Cryptococcus) liquefaciens strain N6.</title>
        <authorList>
            <person name="Han Y.W."/>
            <person name="Kajitani R."/>
            <person name="Morimoto H."/>
            <person name="Parhat M."/>
            <person name="Tsubouchi H."/>
            <person name="Bakenova O."/>
            <person name="Ogata M."/>
            <person name="Argunhan B."/>
            <person name="Aoki R."/>
            <person name="Kajiwara S."/>
            <person name="Itoh T."/>
            <person name="Iwasaki H."/>
        </authorList>
    </citation>
    <scope>NUCLEOTIDE SEQUENCE</scope>
    <source>
        <strain evidence="1">N6</strain>
    </source>
</reference>
<name>A0A8H3U037_9TREE</name>
<comment type="caution">
    <text evidence="1">The sequence shown here is derived from an EMBL/GenBank/DDBJ whole genome shotgun (WGS) entry which is preliminary data.</text>
</comment>
<dbReference type="Proteomes" id="UP000620104">
    <property type="component" value="Unassembled WGS sequence"/>
</dbReference>
<protein>
    <submittedName>
        <fullName evidence="1">Uncharacterized protein</fullName>
    </submittedName>
</protein>
<sequence>MTSPVATLASLQTLSSPTRSTKLDSLTSMFPKRLFSVKPVSPKTSRERQKRAELKIKIVTQPISEPIRRDLPRSATRLLTLLYEALTQTKNCEIPKEVFWKRFTPEKGMMGYSVAGLEYTLETVGVECNSHASCLPLLGIRVFGESDFFEPRRAGDKSRQVDGYS</sequence>
<gene>
    <name evidence="1" type="ORF">NliqN6_6739</name>
</gene>
<accession>A0A8H3U037</accession>
<dbReference type="EMBL" id="BLZA01000058">
    <property type="protein sequence ID" value="GHJ90337.1"/>
    <property type="molecule type" value="Genomic_DNA"/>
</dbReference>
<evidence type="ECO:0000313" key="2">
    <source>
        <dbReference type="Proteomes" id="UP000620104"/>
    </source>
</evidence>
<evidence type="ECO:0000313" key="1">
    <source>
        <dbReference type="EMBL" id="GHJ90337.1"/>
    </source>
</evidence>
<dbReference type="AlphaFoldDB" id="A0A8H3U037"/>
<keyword evidence="2" id="KW-1185">Reference proteome</keyword>
<organism evidence="1 2">
    <name type="scientific">Naganishia liquefaciens</name>
    <dbReference type="NCBI Taxonomy" id="104408"/>
    <lineage>
        <taxon>Eukaryota</taxon>
        <taxon>Fungi</taxon>
        <taxon>Dikarya</taxon>
        <taxon>Basidiomycota</taxon>
        <taxon>Agaricomycotina</taxon>
        <taxon>Tremellomycetes</taxon>
        <taxon>Filobasidiales</taxon>
        <taxon>Filobasidiaceae</taxon>
        <taxon>Naganishia</taxon>
    </lineage>
</organism>
<proteinExistence type="predicted"/>